<sequence length="158" mass="17967">MTQHMSQEDIRLTEGEDGLEGKVYSALFDQVVTLFAADADLVFARRCAVHLNQLSDEVVEHLCRSTVHYCDAFLSEVGEPLIEFAAPRDVLKLVTPQVLIVPCPEKQTPVVHLELECDWEPEHGLEWVVREDKVLYVGPFNDEDPWGSFTPKNVWNFA</sequence>
<reference evidence="1" key="1">
    <citation type="submission" date="2020-06" db="EMBL/GenBank/DDBJ databases">
        <title>Whole Genome Sequence of Halomonas aquamarina MB598.</title>
        <authorList>
            <person name="Pervaiz M."/>
            <person name="Fariq A."/>
            <person name="Yasmin A."/>
            <person name="Welch M."/>
        </authorList>
    </citation>
    <scope>NUCLEOTIDE SEQUENCE</scope>
    <source>
        <strain evidence="1">MB598</strain>
    </source>
</reference>
<accession>A0ACC5VVR9</accession>
<organism evidence="1 2">
    <name type="scientific">Vreelandella aquamarina</name>
    <dbReference type="NCBI Taxonomy" id="77097"/>
    <lineage>
        <taxon>Bacteria</taxon>
        <taxon>Pseudomonadati</taxon>
        <taxon>Pseudomonadota</taxon>
        <taxon>Gammaproteobacteria</taxon>
        <taxon>Oceanospirillales</taxon>
        <taxon>Halomonadaceae</taxon>
        <taxon>Vreelandella</taxon>
    </lineage>
</organism>
<keyword evidence="2" id="KW-1185">Reference proteome</keyword>
<proteinExistence type="predicted"/>
<dbReference type="EMBL" id="JABYQT010000006">
    <property type="protein sequence ID" value="MBZ5488162.1"/>
    <property type="molecule type" value="Genomic_DNA"/>
</dbReference>
<protein>
    <submittedName>
        <fullName evidence="1">Uncharacterized protein</fullName>
    </submittedName>
</protein>
<dbReference type="Proteomes" id="UP001319846">
    <property type="component" value="Unassembled WGS sequence"/>
</dbReference>
<gene>
    <name evidence="1" type="ORF">HW452_11570</name>
</gene>
<evidence type="ECO:0000313" key="2">
    <source>
        <dbReference type="Proteomes" id="UP001319846"/>
    </source>
</evidence>
<evidence type="ECO:0000313" key="1">
    <source>
        <dbReference type="EMBL" id="MBZ5488162.1"/>
    </source>
</evidence>
<name>A0ACC5VVR9_9GAMM</name>
<comment type="caution">
    <text evidence="1">The sequence shown here is derived from an EMBL/GenBank/DDBJ whole genome shotgun (WGS) entry which is preliminary data.</text>
</comment>